<comment type="caution">
    <text evidence="2">The sequence shown here is derived from an EMBL/GenBank/DDBJ whole genome shotgun (WGS) entry which is preliminary data.</text>
</comment>
<gene>
    <name evidence="2" type="ORF">JIN81_15745</name>
</gene>
<sequence length="365" mass="41190">MTETGLQKNILDATAPHRELFRDNGFHCYDTQGQGEANKVTRDAVIFDHGQKVGIPIFLYRPKTKKGDPRFWLSRLRRFVDPGDVLAVFFHDGVPHFANLTKDDEVNLEAPETDWDRLLESLRLNYEAVGIELLGKLRDLAASGPIPADGTGDTSIGRTIETALGIQINSSQSPDYKGIELKSKRSRSKTRNGLFAKVPDWRISDVGDFREMLERFGYPSPDGLRLYCTVSSKSPNSQGLLLRVDEDAEVLHELARSSAGDKAVCAWRLSTLHVKLQEKHRETFWIRADELKVGAQPCFQLTEVTHTKRPSNIQFDRLLSEGSVTVDHMIKMLPTRVHERGPQFKVARGELHELFLGAPKIYDLT</sequence>
<accession>A0A934RH86</accession>
<dbReference type="Proteomes" id="UP000658278">
    <property type="component" value="Unassembled WGS sequence"/>
</dbReference>
<protein>
    <recommendedName>
        <fullName evidence="1">MvaI/BcnI restriction endonuclease domain-containing protein</fullName>
    </recommendedName>
</protein>
<organism evidence="2 3">
    <name type="scientific">Haloferula rosea</name>
    <dbReference type="NCBI Taxonomy" id="490093"/>
    <lineage>
        <taxon>Bacteria</taxon>
        <taxon>Pseudomonadati</taxon>
        <taxon>Verrucomicrobiota</taxon>
        <taxon>Verrucomicrobiia</taxon>
        <taxon>Verrucomicrobiales</taxon>
        <taxon>Verrucomicrobiaceae</taxon>
        <taxon>Haloferula</taxon>
    </lineage>
</organism>
<keyword evidence="3" id="KW-1185">Reference proteome</keyword>
<dbReference type="InterPro" id="IPR043004">
    <property type="entry name" value="MvaI_BcnI_cat"/>
</dbReference>
<dbReference type="CDD" id="cd22347">
    <property type="entry name" value="PDDEXK_nuclease"/>
    <property type="match status" value="1"/>
</dbReference>
<proteinExistence type="predicted"/>
<dbReference type="AlphaFoldDB" id="A0A934RH86"/>
<dbReference type="EMBL" id="JAENII010000014">
    <property type="protein sequence ID" value="MBK1828486.1"/>
    <property type="molecule type" value="Genomic_DNA"/>
</dbReference>
<dbReference type="InterPro" id="IPR043005">
    <property type="entry name" value="MvaI_BcnI_rec"/>
</dbReference>
<reference evidence="2" key="1">
    <citation type="submission" date="2021-01" db="EMBL/GenBank/DDBJ databases">
        <title>Modified the classification status of verrucomicrobia.</title>
        <authorList>
            <person name="Feng X."/>
        </authorList>
    </citation>
    <scope>NUCLEOTIDE SEQUENCE</scope>
    <source>
        <strain evidence="2">KCTC 22201</strain>
    </source>
</reference>
<name>A0A934RH86_9BACT</name>
<evidence type="ECO:0000313" key="2">
    <source>
        <dbReference type="EMBL" id="MBK1828486.1"/>
    </source>
</evidence>
<dbReference type="Pfam" id="PF15515">
    <property type="entry name" value="MvaI_BcnI"/>
    <property type="match status" value="1"/>
</dbReference>
<dbReference type="Gene3D" id="3.40.210.20">
    <property type="entry name" value="MvaI/BcnI restriction endonuclease, catalytic domain"/>
    <property type="match status" value="1"/>
</dbReference>
<feature type="domain" description="MvaI/BcnI restriction endonuclease" evidence="1">
    <location>
        <begin position="135"/>
        <end position="355"/>
    </location>
</feature>
<evidence type="ECO:0000313" key="3">
    <source>
        <dbReference type="Proteomes" id="UP000658278"/>
    </source>
</evidence>
<evidence type="ECO:0000259" key="1">
    <source>
        <dbReference type="Pfam" id="PF15515"/>
    </source>
</evidence>
<dbReference type="Gene3D" id="3.30.70.3570">
    <property type="entry name" value="MvaI/BcnI restriction endonuclease, recognition domain"/>
    <property type="match status" value="1"/>
</dbReference>
<dbReference type="InterPro" id="IPR029127">
    <property type="entry name" value="MvaI_BcnI"/>
</dbReference>